<feature type="transmembrane region" description="Helical" evidence="5">
    <location>
        <begin position="53"/>
        <end position="75"/>
    </location>
</feature>
<comment type="caution">
    <text evidence="7">The sequence shown here is derived from an EMBL/GenBank/DDBJ whole genome shotgun (WGS) entry which is preliminary data.</text>
</comment>
<evidence type="ECO:0000313" key="8">
    <source>
        <dbReference type="Proteomes" id="UP000541444"/>
    </source>
</evidence>
<dbReference type="EMBL" id="JACGCM010001009">
    <property type="protein sequence ID" value="KAF6162896.1"/>
    <property type="molecule type" value="Genomic_DNA"/>
</dbReference>
<dbReference type="Gene3D" id="3.40.50.300">
    <property type="entry name" value="P-loop containing nucleotide triphosphate hydrolases"/>
    <property type="match status" value="1"/>
</dbReference>
<dbReference type="PANTHER" id="PTHR43394">
    <property type="entry name" value="ATP-DEPENDENT PERMEASE MDL1, MITOCHONDRIAL"/>
    <property type="match status" value="1"/>
</dbReference>
<dbReference type="PROSITE" id="PS50929">
    <property type="entry name" value="ABC_TM1F"/>
    <property type="match status" value="1"/>
</dbReference>
<keyword evidence="4 5" id="KW-0472">Membrane</keyword>
<proteinExistence type="predicted"/>
<dbReference type="InterPro" id="IPR036640">
    <property type="entry name" value="ABC1_TM_sf"/>
</dbReference>
<dbReference type="SUPFAM" id="SSF90123">
    <property type="entry name" value="ABC transporter transmembrane region"/>
    <property type="match status" value="1"/>
</dbReference>
<dbReference type="PANTHER" id="PTHR43394:SF1">
    <property type="entry name" value="ATP-BINDING CASSETTE SUB-FAMILY B MEMBER 10, MITOCHONDRIAL"/>
    <property type="match status" value="1"/>
</dbReference>
<feature type="transmembrane region" description="Helical" evidence="5">
    <location>
        <begin position="21"/>
        <end position="41"/>
    </location>
</feature>
<organism evidence="7 8">
    <name type="scientific">Kingdonia uniflora</name>
    <dbReference type="NCBI Taxonomy" id="39325"/>
    <lineage>
        <taxon>Eukaryota</taxon>
        <taxon>Viridiplantae</taxon>
        <taxon>Streptophyta</taxon>
        <taxon>Embryophyta</taxon>
        <taxon>Tracheophyta</taxon>
        <taxon>Spermatophyta</taxon>
        <taxon>Magnoliopsida</taxon>
        <taxon>Ranunculales</taxon>
        <taxon>Circaeasteraceae</taxon>
        <taxon>Kingdonia</taxon>
    </lineage>
</organism>
<gene>
    <name evidence="7" type="ORF">GIB67_021045</name>
</gene>
<dbReference type="GO" id="GO:0090374">
    <property type="term" value="P:oligopeptide export from mitochondrion"/>
    <property type="evidence" value="ECO:0007669"/>
    <property type="project" value="TreeGrafter"/>
</dbReference>
<evidence type="ECO:0000256" key="5">
    <source>
        <dbReference type="SAM" id="Phobius"/>
    </source>
</evidence>
<dbReference type="GO" id="GO:0005524">
    <property type="term" value="F:ATP binding"/>
    <property type="evidence" value="ECO:0007669"/>
    <property type="project" value="InterPro"/>
</dbReference>
<keyword evidence="2 5" id="KW-0812">Transmembrane</keyword>
<evidence type="ECO:0000256" key="3">
    <source>
        <dbReference type="ARBA" id="ARBA00022989"/>
    </source>
</evidence>
<evidence type="ECO:0000256" key="4">
    <source>
        <dbReference type="ARBA" id="ARBA00023136"/>
    </source>
</evidence>
<protein>
    <recommendedName>
        <fullName evidence="6">ABC transmembrane type-1 domain-containing protein</fullName>
    </recommendedName>
</protein>
<keyword evidence="8" id="KW-1185">Reference proteome</keyword>
<sequence>MTDSVVGLKQAKVVRLFLRGQNAVSTLSVTVIAIYGANLTLTGSMTTGALTSFILYSLTVGSSVSAPALSGLYSSTMKATGASRRVFQLLDCVSSMPKSWNKCPLGNQDWDVEIDDVLFAYPSRPSHIMLKGIILKLKPGSKVGLIVQVAVERPQ</sequence>
<reference evidence="7 8" key="1">
    <citation type="journal article" date="2020" name="IScience">
        <title>Genome Sequencing of the Endangered Kingdonia uniflora (Circaeasteraceae, Ranunculales) Reveals Potential Mechanisms of Evolutionary Specialization.</title>
        <authorList>
            <person name="Sun Y."/>
            <person name="Deng T."/>
            <person name="Zhang A."/>
            <person name="Moore M.J."/>
            <person name="Landis J.B."/>
            <person name="Lin N."/>
            <person name="Zhang H."/>
            <person name="Zhang X."/>
            <person name="Huang J."/>
            <person name="Zhang X."/>
            <person name="Sun H."/>
            <person name="Wang H."/>
        </authorList>
    </citation>
    <scope>NUCLEOTIDE SEQUENCE [LARGE SCALE GENOMIC DNA]</scope>
    <source>
        <strain evidence="7">TB1705</strain>
        <tissue evidence="7">Leaf</tissue>
    </source>
</reference>
<evidence type="ECO:0000313" key="7">
    <source>
        <dbReference type="EMBL" id="KAF6162896.1"/>
    </source>
</evidence>
<dbReference type="GO" id="GO:0005743">
    <property type="term" value="C:mitochondrial inner membrane"/>
    <property type="evidence" value="ECO:0007669"/>
    <property type="project" value="TreeGrafter"/>
</dbReference>
<dbReference type="AlphaFoldDB" id="A0A7J7N6Y8"/>
<evidence type="ECO:0000256" key="2">
    <source>
        <dbReference type="ARBA" id="ARBA00022692"/>
    </source>
</evidence>
<accession>A0A7J7N6Y8</accession>
<evidence type="ECO:0000256" key="1">
    <source>
        <dbReference type="ARBA" id="ARBA00004141"/>
    </source>
</evidence>
<dbReference type="InterPro" id="IPR011527">
    <property type="entry name" value="ABC1_TM_dom"/>
</dbReference>
<dbReference type="OrthoDB" id="1726023at2759"/>
<dbReference type="InterPro" id="IPR039421">
    <property type="entry name" value="Type_1_exporter"/>
</dbReference>
<evidence type="ECO:0000259" key="6">
    <source>
        <dbReference type="PROSITE" id="PS50929"/>
    </source>
</evidence>
<comment type="subcellular location">
    <subcellularLocation>
        <location evidence="1">Membrane</location>
        <topology evidence="1">Multi-pass membrane protein</topology>
    </subcellularLocation>
</comment>
<dbReference type="InterPro" id="IPR027417">
    <property type="entry name" value="P-loop_NTPase"/>
</dbReference>
<keyword evidence="3 5" id="KW-1133">Transmembrane helix</keyword>
<dbReference type="GO" id="GO:0015421">
    <property type="term" value="F:ABC-type oligopeptide transporter activity"/>
    <property type="evidence" value="ECO:0007669"/>
    <property type="project" value="TreeGrafter"/>
</dbReference>
<dbReference type="Gene3D" id="1.20.1560.10">
    <property type="entry name" value="ABC transporter type 1, transmembrane domain"/>
    <property type="match status" value="1"/>
</dbReference>
<name>A0A7J7N6Y8_9MAGN</name>
<dbReference type="Proteomes" id="UP000541444">
    <property type="component" value="Unassembled WGS sequence"/>
</dbReference>
<feature type="domain" description="ABC transmembrane type-1" evidence="6">
    <location>
        <begin position="7"/>
        <end position="65"/>
    </location>
</feature>